<protein>
    <submittedName>
        <fullName evidence="3">Uncharacterized protein</fullName>
    </submittedName>
</protein>
<keyword evidence="2" id="KW-0812">Transmembrane</keyword>
<feature type="compositionally biased region" description="Low complexity" evidence="1">
    <location>
        <begin position="81"/>
        <end position="98"/>
    </location>
</feature>
<keyword evidence="2" id="KW-0472">Membrane</keyword>
<dbReference type="EMBL" id="CP051167">
    <property type="protein sequence ID" value="QIZ70388.1"/>
    <property type="molecule type" value="Genomic_DNA"/>
</dbReference>
<dbReference type="Proteomes" id="UP000500857">
    <property type="component" value="Chromosome"/>
</dbReference>
<evidence type="ECO:0000313" key="3">
    <source>
        <dbReference type="EMBL" id="QIZ70388.1"/>
    </source>
</evidence>
<feature type="region of interest" description="Disordered" evidence="1">
    <location>
        <begin position="78"/>
        <end position="191"/>
    </location>
</feature>
<gene>
    <name evidence="3" type="ORF">HCG48_07195</name>
</gene>
<evidence type="ECO:0000313" key="4">
    <source>
        <dbReference type="Proteomes" id="UP000500857"/>
    </source>
</evidence>
<feature type="compositionally biased region" description="Low complexity" evidence="1">
    <location>
        <begin position="117"/>
        <end position="129"/>
    </location>
</feature>
<name>A0A6H1TUU6_9CYAN</name>
<evidence type="ECO:0000256" key="1">
    <source>
        <dbReference type="SAM" id="MobiDB-lite"/>
    </source>
</evidence>
<keyword evidence="4" id="KW-1185">Reference proteome</keyword>
<accession>A0A6H1TUU6</accession>
<feature type="transmembrane region" description="Helical" evidence="2">
    <location>
        <begin position="12"/>
        <end position="32"/>
    </location>
</feature>
<keyword evidence="2" id="KW-1133">Transmembrane helix</keyword>
<dbReference type="KEGG" id="oxy:HCG48_07195"/>
<evidence type="ECO:0000256" key="2">
    <source>
        <dbReference type="SAM" id="Phobius"/>
    </source>
</evidence>
<sequence length="191" mass="19801">MSDRHSHRYSLGFDEILAVLIAFSSFGVIFWFSTTRLQRFDRSAETPLNSAIAAPSAQPTPTAQPRRVVDVFNEAAPTPKPTAQALTPSAAPALPSQPSREPSGGFLGELLAPFAAPGSPEPTATESPSPMAPGSPEPTATESPSPIAPGSPEPTATESPSPMPQVQPPENPTPSPTETEATPPTGEGNAR</sequence>
<reference evidence="3 4" key="1">
    <citation type="submission" date="2020-04" db="EMBL/GenBank/DDBJ databases">
        <authorList>
            <person name="Basu S."/>
            <person name="Maruthanayagam V."/>
            <person name="Chakraborty S."/>
            <person name="Pramanik A."/>
            <person name="Mukherjee J."/>
            <person name="Brink B."/>
        </authorList>
    </citation>
    <scope>NUCLEOTIDE SEQUENCE [LARGE SCALE GENOMIC DNA]</scope>
    <source>
        <strain evidence="3 4">AP17</strain>
    </source>
</reference>
<organism evidence="3 4">
    <name type="scientific">Oxynema aestuarii AP17</name>
    <dbReference type="NCBI Taxonomy" id="2064643"/>
    <lineage>
        <taxon>Bacteria</taxon>
        <taxon>Bacillati</taxon>
        <taxon>Cyanobacteriota</taxon>
        <taxon>Cyanophyceae</taxon>
        <taxon>Oscillatoriophycideae</taxon>
        <taxon>Oscillatoriales</taxon>
        <taxon>Oscillatoriaceae</taxon>
        <taxon>Oxynema</taxon>
        <taxon>Oxynema aestuarii</taxon>
    </lineage>
</organism>
<proteinExistence type="predicted"/>
<feature type="compositionally biased region" description="Low complexity" evidence="1">
    <location>
        <begin position="176"/>
        <end position="191"/>
    </location>
</feature>
<feature type="compositionally biased region" description="Pro residues" evidence="1">
    <location>
        <begin position="161"/>
        <end position="175"/>
    </location>
</feature>
<dbReference type="AlphaFoldDB" id="A0A6H1TUU6"/>
<dbReference type="RefSeq" id="WP_168568543.1">
    <property type="nucleotide sequence ID" value="NZ_CP051167.1"/>
</dbReference>